<accession>A0A834TGE2</accession>
<reference evidence="1" key="1">
    <citation type="submission" date="2020-09" db="EMBL/GenBank/DDBJ databases">
        <title>Genome-Enabled Discovery of Anthraquinone Biosynthesis in Senna tora.</title>
        <authorList>
            <person name="Kang S.-H."/>
            <person name="Pandey R.P."/>
            <person name="Lee C.-M."/>
            <person name="Sim J.-S."/>
            <person name="Jeong J.-T."/>
            <person name="Choi B.-S."/>
            <person name="Jung M."/>
            <person name="Ginzburg D."/>
            <person name="Zhao K."/>
            <person name="Won S.Y."/>
            <person name="Oh T.-J."/>
            <person name="Yu Y."/>
            <person name="Kim N.-H."/>
            <person name="Lee O.R."/>
            <person name="Lee T.-H."/>
            <person name="Bashyal P."/>
            <person name="Kim T.-S."/>
            <person name="Lee W.-H."/>
            <person name="Kawkins C."/>
            <person name="Kim C.-K."/>
            <person name="Kim J.S."/>
            <person name="Ahn B.O."/>
            <person name="Rhee S.Y."/>
            <person name="Sohng J.K."/>
        </authorList>
    </citation>
    <scope>NUCLEOTIDE SEQUENCE</scope>
    <source>
        <tissue evidence="1">Leaf</tissue>
    </source>
</reference>
<keyword evidence="2" id="KW-1185">Reference proteome</keyword>
<gene>
    <name evidence="1" type="ORF">G2W53_027013</name>
</gene>
<name>A0A834TGE2_9FABA</name>
<organism evidence="1 2">
    <name type="scientific">Senna tora</name>
    <dbReference type="NCBI Taxonomy" id="362788"/>
    <lineage>
        <taxon>Eukaryota</taxon>
        <taxon>Viridiplantae</taxon>
        <taxon>Streptophyta</taxon>
        <taxon>Embryophyta</taxon>
        <taxon>Tracheophyta</taxon>
        <taxon>Spermatophyta</taxon>
        <taxon>Magnoliopsida</taxon>
        <taxon>eudicotyledons</taxon>
        <taxon>Gunneridae</taxon>
        <taxon>Pentapetalae</taxon>
        <taxon>rosids</taxon>
        <taxon>fabids</taxon>
        <taxon>Fabales</taxon>
        <taxon>Fabaceae</taxon>
        <taxon>Caesalpinioideae</taxon>
        <taxon>Cassia clade</taxon>
        <taxon>Senna</taxon>
    </lineage>
</organism>
<dbReference type="EMBL" id="JAAIUW010000008">
    <property type="protein sequence ID" value="KAF7821558.1"/>
    <property type="molecule type" value="Genomic_DNA"/>
</dbReference>
<proteinExistence type="predicted"/>
<sequence length="93" mass="10812">MALHQLMVEEELVLSAGWEMRMKLVIHKLNEIVSSWTKSLKSKSGHDALCFDPFFTTMVEDIFVDLDEMLERRMGDEKEACQVEAQIDCFIKD</sequence>
<dbReference type="Proteomes" id="UP000634136">
    <property type="component" value="Unassembled WGS sequence"/>
</dbReference>
<protein>
    <submittedName>
        <fullName evidence="1">Nuclear poly(A) polymerase 3</fullName>
    </submittedName>
</protein>
<dbReference type="OrthoDB" id="412748at2759"/>
<comment type="caution">
    <text evidence="1">The sequence shown here is derived from an EMBL/GenBank/DDBJ whole genome shotgun (WGS) entry which is preliminary data.</text>
</comment>
<evidence type="ECO:0000313" key="2">
    <source>
        <dbReference type="Proteomes" id="UP000634136"/>
    </source>
</evidence>
<dbReference type="AlphaFoldDB" id="A0A834TGE2"/>
<evidence type="ECO:0000313" key="1">
    <source>
        <dbReference type="EMBL" id="KAF7821558.1"/>
    </source>
</evidence>